<dbReference type="EMBL" id="AP012052">
    <property type="protein sequence ID" value="BAJ75220.1"/>
    <property type="molecule type" value="Genomic_DNA"/>
</dbReference>
<proteinExistence type="inferred from homology"/>
<dbReference type="InterPro" id="IPR001451">
    <property type="entry name" value="Hexapep"/>
</dbReference>
<dbReference type="HOGENOM" id="CLU_051638_3_4_11"/>
<keyword evidence="2" id="KW-0808">Transferase</keyword>
<organism evidence="3 4">
    <name type="scientific">Microbacterium testaceum (strain StLB037)</name>
    <dbReference type="NCBI Taxonomy" id="979556"/>
    <lineage>
        <taxon>Bacteria</taxon>
        <taxon>Bacillati</taxon>
        <taxon>Actinomycetota</taxon>
        <taxon>Actinomycetes</taxon>
        <taxon>Micrococcales</taxon>
        <taxon>Microbacteriaceae</taxon>
        <taxon>Microbacterium</taxon>
    </lineage>
</organism>
<dbReference type="PANTHER" id="PTHR23416:SF23">
    <property type="entry name" value="ACETYLTRANSFERASE C18B11.09C-RELATED"/>
    <property type="match status" value="1"/>
</dbReference>
<dbReference type="PANTHER" id="PTHR23416">
    <property type="entry name" value="SIALIC ACID SYNTHASE-RELATED"/>
    <property type="match status" value="1"/>
</dbReference>
<evidence type="ECO:0000256" key="2">
    <source>
        <dbReference type="ARBA" id="ARBA00022679"/>
    </source>
</evidence>
<sequence>MPGRKWFQDVLSEISALSLLPHRLRPALLRRAGASVGDNVLIYGGSTYHSQMRLSIADDVFVNQACHFDMQALIRIESGVRIGNHVRFVTSDHEVGPSGRRAGPGRSAAITIGRGTWICSGATILPGVSVAEGNIIAAGAVVTRSTEANCLYAGVPARLIKRLDQEESAP</sequence>
<dbReference type="InterPro" id="IPR011004">
    <property type="entry name" value="Trimer_LpxA-like_sf"/>
</dbReference>
<dbReference type="Gene3D" id="2.160.10.10">
    <property type="entry name" value="Hexapeptide repeat proteins"/>
    <property type="match status" value="1"/>
</dbReference>
<dbReference type="KEGG" id="mts:MTES_2256"/>
<dbReference type="AlphaFoldDB" id="E8NFE7"/>
<evidence type="ECO:0000313" key="3">
    <source>
        <dbReference type="EMBL" id="BAJ75220.1"/>
    </source>
</evidence>
<reference key="2">
    <citation type="submission" date="2011-02" db="EMBL/GenBank/DDBJ databases">
        <title>Genome sequence of Microbacterium testaceum StLB037.</title>
        <authorList>
            <person name="Morohoshi T."/>
            <person name="Wang W.Z."/>
            <person name="Someya N."/>
            <person name="Ikeda T."/>
        </authorList>
    </citation>
    <scope>NUCLEOTIDE SEQUENCE</scope>
    <source>
        <strain>StLB037</strain>
    </source>
</reference>
<dbReference type="eggNOG" id="COG0110">
    <property type="taxonomic scope" value="Bacteria"/>
</dbReference>
<dbReference type="SUPFAM" id="SSF51161">
    <property type="entry name" value="Trimeric LpxA-like enzymes"/>
    <property type="match status" value="1"/>
</dbReference>
<reference evidence="3 4" key="1">
    <citation type="journal article" date="2011" name="J. Bacteriol.">
        <title>Genome sequence of Microbacterium testaceum StLB037, an N-acylhomoserine lactone-degrading bacterium isolated from potato leaves.</title>
        <authorList>
            <person name="Morohoshi T."/>
            <person name="Wang W.-Z."/>
            <person name="Someya N."/>
            <person name="Ikeda T."/>
        </authorList>
    </citation>
    <scope>NUCLEOTIDE SEQUENCE [LARGE SCALE GENOMIC DNA]</scope>
    <source>
        <strain evidence="3 4">StLB037</strain>
    </source>
</reference>
<protein>
    <submittedName>
        <fullName evidence="3">Acetyltransferase</fullName>
    </submittedName>
</protein>
<evidence type="ECO:0000313" key="4">
    <source>
        <dbReference type="Proteomes" id="UP000008975"/>
    </source>
</evidence>
<dbReference type="InterPro" id="IPR051159">
    <property type="entry name" value="Hexapeptide_acetyltransf"/>
</dbReference>
<accession>E8NFE7</accession>
<gene>
    <name evidence="3" type="ordered locus">MTES_2256</name>
</gene>
<name>E8NFE7_MICTS</name>
<evidence type="ECO:0000256" key="1">
    <source>
        <dbReference type="ARBA" id="ARBA00007274"/>
    </source>
</evidence>
<dbReference type="STRING" id="979556.MTES_2256"/>
<dbReference type="CDD" id="cd04647">
    <property type="entry name" value="LbH_MAT_like"/>
    <property type="match status" value="1"/>
</dbReference>
<comment type="similarity">
    <text evidence="1">Belongs to the transferase hexapeptide repeat family.</text>
</comment>
<dbReference type="Proteomes" id="UP000008975">
    <property type="component" value="Chromosome"/>
</dbReference>
<dbReference type="Pfam" id="PF00132">
    <property type="entry name" value="Hexapep"/>
    <property type="match status" value="1"/>
</dbReference>
<dbReference type="GO" id="GO:0008374">
    <property type="term" value="F:O-acyltransferase activity"/>
    <property type="evidence" value="ECO:0007669"/>
    <property type="project" value="TreeGrafter"/>
</dbReference>